<comment type="caution">
    <text evidence="2">The sequence shown here is derived from an EMBL/GenBank/DDBJ whole genome shotgun (WGS) entry which is preliminary data.</text>
</comment>
<accession>A0AA40I7D4</accession>
<protein>
    <recommendedName>
        <fullName evidence="4">Reverse transcriptase domain-containing protein</fullName>
    </recommendedName>
</protein>
<reference evidence="2" key="1">
    <citation type="submission" date="2023-06" db="EMBL/GenBank/DDBJ databases">
        <title>Reference genome for the Northern bat (Eptesicus nilssonii), a most northern bat species.</title>
        <authorList>
            <person name="Laine V.N."/>
            <person name="Pulliainen A.T."/>
            <person name="Lilley T.M."/>
        </authorList>
    </citation>
    <scope>NUCLEOTIDE SEQUENCE</scope>
    <source>
        <strain evidence="2">BLF_Eptnil</strain>
        <tissue evidence="2">Kidney</tissue>
    </source>
</reference>
<evidence type="ECO:0000256" key="1">
    <source>
        <dbReference type="SAM" id="MobiDB-lite"/>
    </source>
</evidence>
<evidence type="ECO:0000313" key="3">
    <source>
        <dbReference type="Proteomes" id="UP001177744"/>
    </source>
</evidence>
<dbReference type="InterPro" id="IPR043502">
    <property type="entry name" value="DNA/RNA_pol_sf"/>
</dbReference>
<evidence type="ECO:0000313" key="2">
    <source>
        <dbReference type="EMBL" id="KAK1344423.1"/>
    </source>
</evidence>
<dbReference type="PANTHER" id="PTHR19446">
    <property type="entry name" value="REVERSE TRANSCRIPTASES"/>
    <property type="match status" value="1"/>
</dbReference>
<keyword evidence="3" id="KW-1185">Reference proteome</keyword>
<name>A0AA40I7D4_CNENI</name>
<dbReference type="SUPFAM" id="SSF56672">
    <property type="entry name" value="DNA/RNA polymerases"/>
    <property type="match status" value="1"/>
</dbReference>
<gene>
    <name evidence="2" type="ORF">QTO34_013117</name>
</gene>
<organism evidence="2 3">
    <name type="scientific">Cnephaeus nilssonii</name>
    <name type="common">Northern bat</name>
    <name type="synonym">Eptesicus nilssonii</name>
    <dbReference type="NCBI Taxonomy" id="3371016"/>
    <lineage>
        <taxon>Eukaryota</taxon>
        <taxon>Metazoa</taxon>
        <taxon>Chordata</taxon>
        <taxon>Craniata</taxon>
        <taxon>Vertebrata</taxon>
        <taxon>Euteleostomi</taxon>
        <taxon>Mammalia</taxon>
        <taxon>Eutheria</taxon>
        <taxon>Laurasiatheria</taxon>
        <taxon>Chiroptera</taxon>
        <taxon>Yangochiroptera</taxon>
        <taxon>Vespertilionidae</taxon>
        <taxon>Cnephaeus</taxon>
    </lineage>
</organism>
<sequence length="335" mass="37984">MDIFLDKYNLPKLNQEESKQLNRPVTMEEIEAVIKKLPANKSPGPDGFTGEFYQTFKEELKPILLRLFQKIQEEGTLPGSFYEASITLIPKPDKDNTMKENDRPMSLMNIDAKILNKILANRVQQYIRKIIHHDQKGHFINFGREYAYIFPESSSKPVWIPATMDPREELTRLLQPQMAVAPSNMLTRQRKNSLEMGDGEDDLPCSQSAAMRRCRLPRTSQRRSDLHCCCSLFVHHPELEARATVACPAPGWALGGHGPCLYAGEDTLTVKLLEGTEAQNQRPPRNSDQAHSGSVSRETEGGFLKVNRVKVFVTLVNLSLTRQARERCSGFKAPY</sequence>
<proteinExistence type="predicted"/>
<dbReference type="AlphaFoldDB" id="A0AA40I7D4"/>
<feature type="compositionally biased region" description="Polar residues" evidence="1">
    <location>
        <begin position="277"/>
        <end position="296"/>
    </location>
</feature>
<evidence type="ECO:0008006" key="4">
    <source>
        <dbReference type="Google" id="ProtNLM"/>
    </source>
</evidence>
<dbReference type="Proteomes" id="UP001177744">
    <property type="component" value="Unassembled WGS sequence"/>
</dbReference>
<dbReference type="EMBL" id="JAULJE010000003">
    <property type="protein sequence ID" value="KAK1344423.1"/>
    <property type="molecule type" value="Genomic_DNA"/>
</dbReference>
<feature type="region of interest" description="Disordered" evidence="1">
    <location>
        <begin position="275"/>
        <end position="298"/>
    </location>
</feature>